<evidence type="ECO:0000259" key="2">
    <source>
        <dbReference type="Pfam" id="PF05678"/>
    </source>
</evidence>
<accession>A0A803LHR5</accession>
<reference evidence="3" key="2">
    <citation type="submission" date="2021-03" db="UniProtKB">
        <authorList>
            <consortium name="EnsemblPlants"/>
        </authorList>
    </citation>
    <scope>IDENTIFICATION</scope>
</reference>
<name>A0A803LHR5_CHEQI</name>
<organism evidence="3 4">
    <name type="scientific">Chenopodium quinoa</name>
    <name type="common">Quinoa</name>
    <dbReference type="NCBI Taxonomy" id="63459"/>
    <lineage>
        <taxon>Eukaryota</taxon>
        <taxon>Viridiplantae</taxon>
        <taxon>Streptophyta</taxon>
        <taxon>Embryophyta</taxon>
        <taxon>Tracheophyta</taxon>
        <taxon>Spermatophyta</taxon>
        <taxon>Magnoliopsida</taxon>
        <taxon>eudicotyledons</taxon>
        <taxon>Gunneridae</taxon>
        <taxon>Pentapetalae</taxon>
        <taxon>Caryophyllales</taxon>
        <taxon>Chenopodiaceae</taxon>
        <taxon>Chenopodioideae</taxon>
        <taxon>Atripliceae</taxon>
        <taxon>Chenopodium</taxon>
    </lineage>
</organism>
<sequence>MDNPDSQGGSRPPRKELQGPRPTPLKVRKESHKIKKPPVAPPANPPHQHQQVPSQPPPPPRQPVIIYTVSPKVIHTHPSEFMTLVQRLTGPDATSSSSSSTQYPSSNFTTTTSSSSSNIVTGFSSTTTSHHHVITGGVSPAARFASIERTKMHPEAKRMHYIILIDSIFVIHVVIINIQEDACEDS</sequence>
<dbReference type="EnsemblPlants" id="AUR62013512-RA">
    <property type="protein sequence ID" value="AUR62013512-RA:cds"/>
    <property type="gene ID" value="AUR62013512"/>
</dbReference>
<dbReference type="Pfam" id="PF05678">
    <property type="entry name" value="VQ"/>
    <property type="match status" value="1"/>
</dbReference>
<feature type="region of interest" description="Disordered" evidence="1">
    <location>
        <begin position="1"/>
        <end position="64"/>
    </location>
</feature>
<evidence type="ECO:0000256" key="1">
    <source>
        <dbReference type="SAM" id="MobiDB-lite"/>
    </source>
</evidence>
<dbReference type="Gramene" id="AUR62013512-RA">
    <property type="protein sequence ID" value="AUR62013512-RA:cds"/>
    <property type="gene ID" value="AUR62013512"/>
</dbReference>
<dbReference type="PANTHER" id="PTHR33143">
    <property type="entry name" value="F16F4.1 PROTEIN-RELATED"/>
    <property type="match status" value="1"/>
</dbReference>
<evidence type="ECO:0000313" key="4">
    <source>
        <dbReference type="Proteomes" id="UP000596660"/>
    </source>
</evidence>
<evidence type="ECO:0000313" key="3">
    <source>
        <dbReference type="EnsemblPlants" id="AUR62013512-RA:cds"/>
    </source>
</evidence>
<dbReference type="InterPro" id="IPR008889">
    <property type="entry name" value="VQ"/>
</dbReference>
<protein>
    <recommendedName>
        <fullName evidence="2">VQ domain-containing protein</fullName>
    </recommendedName>
</protein>
<feature type="region of interest" description="Disordered" evidence="1">
    <location>
        <begin position="90"/>
        <end position="119"/>
    </location>
</feature>
<reference evidence="3" key="1">
    <citation type="journal article" date="2017" name="Nature">
        <title>The genome of Chenopodium quinoa.</title>
        <authorList>
            <person name="Jarvis D.E."/>
            <person name="Ho Y.S."/>
            <person name="Lightfoot D.J."/>
            <person name="Schmoeckel S.M."/>
            <person name="Li B."/>
            <person name="Borm T.J.A."/>
            <person name="Ohyanagi H."/>
            <person name="Mineta K."/>
            <person name="Michell C.T."/>
            <person name="Saber N."/>
            <person name="Kharbatia N.M."/>
            <person name="Rupper R.R."/>
            <person name="Sharp A.R."/>
            <person name="Dally N."/>
            <person name="Boughton B.A."/>
            <person name="Woo Y.H."/>
            <person name="Gao G."/>
            <person name="Schijlen E.G.W.M."/>
            <person name="Guo X."/>
            <person name="Momin A.A."/>
            <person name="Negrao S."/>
            <person name="Al-Babili S."/>
            <person name="Gehring C."/>
            <person name="Roessner U."/>
            <person name="Jung C."/>
            <person name="Murphy K."/>
            <person name="Arold S.T."/>
            <person name="Gojobori T."/>
            <person name="van der Linden C.G."/>
            <person name="van Loo E.N."/>
            <person name="Jellen E.N."/>
            <person name="Maughan P.J."/>
            <person name="Tester M."/>
        </authorList>
    </citation>
    <scope>NUCLEOTIDE SEQUENCE [LARGE SCALE GENOMIC DNA]</scope>
    <source>
        <strain evidence="3">cv. PI 614886</strain>
    </source>
</reference>
<keyword evidence="4" id="KW-1185">Reference proteome</keyword>
<dbReference type="InterPro" id="IPR039607">
    <property type="entry name" value="VQ_8/17/18/20/21/25"/>
</dbReference>
<dbReference type="Proteomes" id="UP000596660">
    <property type="component" value="Unplaced"/>
</dbReference>
<feature type="domain" description="VQ" evidence="2">
    <location>
        <begin position="68"/>
        <end position="95"/>
    </location>
</feature>
<dbReference type="AlphaFoldDB" id="A0A803LHR5"/>
<dbReference type="PANTHER" id="PTHR33143:SF6">
    <property type="entry name" value="OS08G0102900 PROTEIN"/>
    <property type="match status" value="1"/>
</dbReference>
<proteinExistence type="predicted"/>
<dbReference type="GO" id="GO:0005634">
    <property type="term" value="C:nucleus"/>
    <property type="evidence" value="ECO:0007669"/>
    <property type="project" value="TreeGrafter"/>
</dbReference>
<feature type="compositionally biased region" description="Low complexity" evidence="1">
    <location>
        <begin position="95"/>
        <end position="119"/>
    </location>
</feature>